<dbReference type="GO" id="GO:0004713">
    <property type="term" value="F:protein tyrosine kinase activity"/>
    <property type="evidence" value="ECO:0007669"/>
    <property type="project" value="UniProtKB-KW"/>
</dbReference>
<keyword evidence="7" id="KW-0808">Transferase</keyword>
<accession>A0A6P7KZV2</accession>
<dbReference type="PROSITE" id="PS00109">
    <property type="entry name" value="PROTEIN_KINASE_TYR"/>
    <property type="match status" value="1"/>
</dbReference>
<evidence type="ECO:0000256" key="14">
    <source>
        <dbReference type="ARBA" id="ARBA00023211"/>
    </source>
</evidence>
<dbReference type="PANTHER" id="PTHR46485:SF6">
    <property type="entry name" value="DUAL SPECIFICITY TESTIS-SPECIFIC PROTEIN KINASE 2"/>
    <property type="match status" value="1"/>
</dbReference>
<dbReference type="GO" id="GO:0030036">
    <property type="term" value="P:actin cytoskeleton organization"/>
    <property type="evidence" value="ECO:0007669"/>
    <property type="project" value="TreeGrafter"/>
</dbReference>
<keyword evidence="14" id="KW-0464">Manganese</keyword>
<evidence type="ECO:0000313" key="21">
    <source>
        <dbReference type="RefSeq" id="XP_028987153.1"/>
    </source>
</evidence>
<evidence type="ECO:0000256" key="7">
    <source>
        <dbReference type="ARBA" id="ARBA00022679"/>
    </source>
</evidence>
<dbReference type="Pfam" id="PF07714">
    <property type="entry name" value="PK_Tyr_Ser-Thr"/>
    <property type="match status" value="1"/>
</dbReference>
<dbReference type="PRINTS" id="PR00109">
    <property type="entry name" value="TYRKINASE"/>
</dbReference>
<dbReference type="KEGG" id="bspl:114844175"/>
<evidence type="ECO:0000256" key="5">
    <source>
        <dbReference type="ARBA" id="ARBA00022527"/>
    </source>
</evidence>
<reference evidence="21" key="1">
    <citation type="submission" date="2025-08" db="UniProtKB">
        <authorList>
            <consortium name="RefSeq"/>
        </authorList>
    </citation>
    <scope>IDENTIFICATION</scope>
</reference>
<feature type="domain" description="Protein kinase" evidence="19">
    <location>
        <begin position="64"/>
        <end position="319"/>
    </location>
</feature>
<comment type="similarity">
    <text evidence="3">Belongs to the protein kinase superfamily. TKL Ser/Thr protein kinase family.</text>
</comment>
<dbReference type="Gene3D" id="1.10.510.10">
    <property type="entry name" value="Transferase(Phosphotransferase) domain 1"/>
    <property type="match status" value="1"/>
</dbReference>
<evidence type="ECO:0000256" key="12">
    <source>
        <dbReference type="ARBA" id="ARBA00022842"/>
    </source>
</evidence>
<comment type="cofactor">
    <cofactor evidence="2">
        <name>Mg(2+)</name>
        <dbReference type="ChEBI" id="CHEBI:18420"/>
    </cofactor>
</comment>
<comment type="catalytic activity">
    <reaction evidence="17">
        <text>L-tyrosyl-[protein] + ATP = O-phospho-L-tyrosyl-[protein] + ADP + H(+)</text>
        <dbReference type="Rhea" id="RHEA:10596"/>
        <dbReference type="Rhea" id="RHEA-COMP:10136"/>
        <dbReference type="Rhea" id="RHEA-COMP:20101"/>
        <dbReference type="ChEBI" id="CHEBI:15378"/>
        <dbReference type="ChEBI" id="CHEBI:30616"/>
        <dbReference type="ChEBI" id="CHEBI:46858"/>
        <dbReference type="ChEBI" id="CHEBI:61978"/>
        <dbReference type="ChEBI" id="CHEBI:456216"/>
        <dbReference type="EC" id="2.7.12.1"/>
    </reaction>
</comment>
<evidence type="ECO:0000256" key="11">
    <source>
        <dbReference type="ARBA" id="ARBA00022840"/>
    </source>
</evidence>
<dbReference type="GO" id="GO:0004674">
    <property type="term" value="F:protein serine/threonine kinase activity"/>
    <property type="evidence" value="ECO:0007669"/>
    <property type="project" value="UniProtKB-KW"/>
</dbReference>
<dbReference type="SUPFAM" id="SSF56112">
    <property type="entry name" value="Protein kinase-like (PK-like)"/>
    <property type="match status" value="1"/>
</dbReference>
<proteinExistence type="inferred from homology"/>
<organism evidence="20 21">
    <name type="scientific">Betta splendens</name>
    <name type="common">Siamese fighting fish</name>
    <dbReference type="NCBI Taxonomy" id="158456"/>
    <lineage>
        <taxon>Eukaryota</taxon>
        <taxon>Metazoa</taxon>
        <taxon>Chordata</taxon>
        <taxon>Craniata</taxon>
        <taxon>Vertebrata</taxon>
        <taxon>Euteleostomi</taxon>
        <taxon>Actinopterygii</taxon>
        <taxon>Neopterygii</taxon>
        <taxon>Teleostei</taxon>
        <taxon>Neoteleostei</taxon>
        <taxon>Acanthomorphata</taxon>
        <taxon>Anabantaria</taxon>
        <taxon>Anabantiformes</taxon>
        <taxon>Anabantoidei</taxon>
        <taxon>Osphronemidae</taxon>
        <taxon>Betta</taxon>
    </lineage>
</organism>
<dbReference type="RefSeq" id="XP_028987153.1">
    <property type="nucleotide sequence ID" value="XM_029131320.2"/>
</dbReference>
<keyword evidence="9" id="KW-0547">Nucleotide-binding</keyword>
<dbReference type="PANTHER" id="PTHR46485">
    <property type="entry name" value="LIM DOMAIN KINASE 1"/>
    <property type="match status" value="1"/>
</dbReference>
<dbReference type="GO" id="GO:0004712">
    <property type="term" value="F:protein serine/threonine/tyrosine kinase activity"/>
    <property type="evidence" value="ECO:0007669"/>
    <property type="project" value="UniProtKB-EC"/>
</dbReference>
<feature type="compositionally biased region" description="Basic and acidic residues" evidence="18">
    <location>
        <begin position="598"/>
        <end position="610"/>
    </location>
</feature>
<evidence type="ECO:0000256" key="13">
    <source>
        <dbReference type="ARBA" id="ARBA00023137"/>
    </source>
</evidence>
<dbReference type="InterPro" id="IPR017441">
    <property type="entry name" value="Protein_kinase_ATP_BS"/>
</dbReference>
<dbReference type="PROSITE" id="PS00107">
    <property type="entry name" value="PROTEIN_KINASE_ATP"/>
    <property type="match status" value="1"/>
</dbReference>
<dbReference type="AlphaFoldDB" id="A0A6P7KZV2"/>
<dbReference type="GO" id="GO:0005737">
    <property type="term" value="C:cytoplasm"/>
    <property type="evidence" value="ECO:0007669"/>
    <property type="project" value="TreeGrafter"/>
</dbReference>
<dbReference type="FunFam" id="3.30.200.20:FF:000134">
    <property type="entry name" value="Dual specificity testis-specific protein kinase 2"/>
    <property type="match status" value="1"/>
</dbReference>
<evidence type="ECO:0000256" key="2">
    <source>
        <dbReference type="ARBA" id="ARBA00001946"/>
    </source>
</evidence>
<dbReference type="Proteomes" id="UP000515150">
    <property type="component" value="Chromosome 17"/>
</dbReference>
<dbReference type="InterPro" id="IPR001245">
    <property type="entry name" value="Ser-Thr/Tyr_kinase_cat_dom"/>
</dbReference>
<dbReference type="GO" id="GO:0005524">
    <property type="term" value="F:ATP binding"/>
    <property type="evidence" value="ECO:0007669"/>
    <property type="project" value="UniProtKB-UniRule"/>
</dbReference>
<keyword evidence="8" id="KW-0479">Metal-binding</keyword>
<keyword evidence="12" id="KW-0460">Magnesium</keyword>
<evidence type="ECO:0000256" key="1">
    <source>
        <dbReference type="ARBA" id="ARBA00001936"/>
    </source>
</evidence>
<evidence type="ECO:0000256" key="16">
    <source>
        <dbReference type="ARBA" id="ARBA00049308"/>
    </source>
</evidence>
<dbReference type="CDD" id="cd14155">
    <property type="entry name" value="PKc_TESK"/>
    <property type="match status" value="1"/>
</dbReference>
<evidence type="ECO:0000256" key="9">
    <source>
        <dbReference type="ARBA" id="ARBA00022741"/>
    </source>
</evidence>
<dbReference type="InterPro" id="IPR011009">
    <property type="entry name" value="Kinase-like_dom_sf"/>
</dbReference>
<dbReference type="FunFam" id="1.10.510.10:FF:000202">
    <property type="entry name" value="Dual specificity testis-specific protein kinase 2"/>
    <property type="match status" value="1"/>
</dbReference>
<evidence type="ECO:0000256" key="15">
    <source>
        <dbReference type="ARBA" id="ARBA00049003"/>
    </source>
</evidence>
<evidence type="ECO:0000256" key="4">
    <source>
        <dbReference type="ARBA" id="ARBA00013203"/>
    </source>
</evidence>
<dbReference type="GeneID" id="114844175"/>
<keyword evidence="20" id="KW-1185">Reference proteome</keyword>
<evidence type="ECO:0000313" key="20">
    <source>
        <dbReference type="Proteomes" id="UP000515150"/>
    </source>
</evidence>
<dbReference type="OrthoDB" id="20134at2759"/>
<evidence type="ECO:0000256" key="17">
    <source>
        <dbReference type="ARBA" id="ARBA00051680"/>
    </source>
</evidence>
<gene>
    <name evidence="21" type="primary">tesk2</name>
</gene>
<dbReference type="InterPro" id="IPR008266">
    <property type="entry name" value="Tyr_kinase_AS"/>
</dbReference>
<sequence>MERNKRNSIAGLPVRPERLSEEDGIGGVGVCEVGMGPPQQVGRVWPSSYRALISAFSCLTRLDDFACEWIGSGFFSDVFKVRHRASDQVMALKMNKLSSNRANMLREVQLMNRLSHPNILRFKGVCVHEGQLHALMEYINGGNLEQLLDSNKHLSWPSRVKLACDIAGGLAYLHSKGIFHRDLTSKNCLIKCEDNGYTAVVGDFGLAEKIPTNLAEGEKLSVVGSPFWMAPEVLRDEAYNEKADVFSYGIILCEIIARIQADPDFLPRTENFGLDYHTFQHMVGDCPPDFLQLAFNCCNMDPKLRPSFSDIVRHLEEILARLKFEEMEHECVQVSGDEKKTIAKGEKIQGFKRLNPLGFQDDKIPPKSPRPRRNIWLSRSQSDIFSCKPRKINVQDPYYNPPTVQRPSKACKVNPFTAREDLCGGKIKFYDVPSKSVFSLVFDLNSPPGSAFSNLTSTRGPAETSYYWQQLPGRQCHSLPVSPQLPRSELHAAAALRCSNNGSVNGNASQLPATLPATNSWSETGLTGNDVRQKAALSGWAKKYVVVEIPPYCRREDGDAEAEDEDEDLFGESWSPMVPGSERDGGEAMDCSSSLEEEGQRDRGTHVCSV</sequence>
<feature type="compositionally biased region" description="Acidic residues" evidence="18">
    <location>
        <begin position="558"/>
        <end position="570"/>
    </location>
</feature>
<evidence type="ECO:0000256" key="6">
    <source>
        <dbReference type="ARBA" id="ARBA00022553"/>
    </source>
</evidence>
<dbReference type="InterPro" id="IPR050940">
    <property type="entry name" value="Actin_reg-Ser/Thr_kinase"/>
</dbReference>
<keyword evidence="5" id="KW-0723">Serine/threonine-protein kinase</keyword>
<dbReference type="CTD" id="10420"/>
<keyword evidence="11" id="KW-0067">ATP-binding</keyword>
<feature type="region of interest" description="Disordered" evidence="18">
    <location>
        <begin position="556"/>
        <end position="610"/>
    </location>
</feature>
<keyword evidence="6" id="KW-0597">Phosphoprotein</keyword>
<dbReference type="GO" id="GO:0046872">
    <property type="term" value="F:metal ion binding"/>
    <property type="evidence" value="ECO:0007669"/>
    <property type="project" value="UniProtKB-KW"/>
</dbReference>
<dbReference type="InterPro" id="IPR000719">
    <property type="entry name" value="Prot_kinase_dom"/>
</dbReference>
<dbReference type="PROSITE" id="PS50011">
    <property type="entry name" value="PROTEIN_KINASE_DOM"/>
    <property type="match status" value="1"/>
</dbReference>
<protein>
    <recommendedName>
        <fullName evidence="4">dual-specificity kinase</fullName>
        <ecNumber evidence="4">2.7.12.1</ecNumber>
    </recommendedName>
</protein>
<evidence type="ECO:0000256" key="8">
    <source>
        <dbReference type="ARBA" id="ARBA00022723"/>
    </source>
</evidence>
<evidence type="ECO:0000256" key="10">
    <source>
        <dbReference type="ARBA" id="ARBA00022777"/>
    </source>
</evidence>
<evidence type="ECO:0000259" key="19">
    <source>
        <dbReference type="PROSITE" id="PS50011"/>
    </source>
</evidence>
<evidence type="ECO:0000256" key="3">
    <source>
        <dbReference type="ARBA" id="ARBA00005843"/>
    </source>
</evidence>
<name>A0A6P7KZV2_BETSP</name>
<comment type="catalytic activity">
    <reaction evidence="15">
        <text>L-seryl-[protein] + ATP = O-phospho-L-seryl-[protein] + ADP + H(+)</text>
        <dbReference type="Rhea" id="RHEA:17989"/>
        <dbReference type="Rhea" id="RHEA-COMP:9863"/>
        <dbReference type="Rhea" id="RHEA-COMP:11604"/>
        <dbReference type="ChEBI" id="CHEBI:15378"/>
        <dbReference type="ChEBI" id="CHEBI:29999"/>
        <dbReference type="ChEBI" id="CHEBI:30616"/>
        <dbReference type="ChEBI" id="CHEBI:83421"/>
        <dbReference type="ChEBI" id="CHEBI:456216"/>
        <dbReference type="EC" id="2.7.12.1"/>
    </reaction>
</comment>
<keyword evidence="13" id="KW-0829">Tyrosine-protein kinase</keyword>
<comment type="catalytic activity">
    <reaction evidence="16">
        <text>L-threonyl-[protein] + ATP = O-phospho-L-threonyl-[protein] + ADP + H(+)</text>
        <dbReference type="Rhea" id="RHEA:46608"/>
        <dbReference type="Rhea" id="RHEA-COMP:11060"/>
        <dbReference type="Rhea" id="RHEA-COMP:11605"/>
        <dbReference type="ChEBI" id="CHEBI:15378"/>
        <dbReference type="ChEBI" id="CHEBI:30013"/>
        <dbReference type="ChEBI" id="CHEBI:30616"/>
        <dbReference type="ChEBI" id="CHEBI:61977"/>
        <dbReference type="ChEBI" id="CHEBI:456216"/>
        <dbReference type="EC" id="2.7.12.1"/>
    </reaction>
</comment>
<evidence type="ECO:0000256" key="18">
    <source>
        <dbReference type="SAM" id="MobiDB-lite"/>
    </source>
</evidence>
<comment type="cofactor">
    <cofactor evidence="1">
        <name>Mn(2+)</name>
        <dbReference type="ChEBI" id="CHEBI:29035"/>
    </cofactor>
</comment>
<dbReference type="EC" id="2.7.12.1" evidence="4"/>
<dbReference type="GO" id="GO:0005634">
    <property type="term" value="C:nucleus"/>
    <property type="evidence" value="ECO:0007669"/>
    <property type="project" value="TreeGrafter"/>
</dbReference>
<keyword evidence="10 21" id="KW-0418">Kinase</keyword>
<dbReference type="Gene3D" id="3.30.200.20">
    <property type="entry name" value="Phosphorylase Kinase, domain 1"/>
    <property type="match status" value="1"/>
</dbReference>